<dbReference type="EMBL" id="CANTFL010001244">
    <property type="protein sequence ID" value="CAI5734849.1"/>
    <property type="molecule type" value="Genomic_DNA"/>
</dbReference>
<keyword evidence="1" id="KW-0378">Hydrolase</keyword>
<dbReference type="InterPro" id="IPR029058">
    <property type="entry name" value="AB_hydrolase_fold"/>
</dbReference>
<evidence type="ECO:0000313" key="3">
    <source>
        <dbReference type="EMBL" id="CAI5734849.1"/>
    </source>
</evidence>
<organism evidence="3 4">
    <name type="scientific">Hyaloperonospora brassicae</name>
    <name type="common">Brassica downy mildew</name>
    <name type="synonym">Peronospora brassicae</name>
    <dbReference type="NCBI Taxonomy" id="162125"/>
    <lineage>
        <taxon>Eukaryota</taxon>
        <taxon>Sar</taxon>
        <taxon>Stramenopiles</taxon>
        <taxon>Oomycota</taxon>
        <taxon>Peronosporomycetes</taxon>
        <taxon>Peronosporales</taxon>
        <taxon>Peronosporaceae</taxon>
        <taxon>Hyaloperonospora</taxon>
    </lineage>
</organism>
<dbReference type="Gene3D" id="3.40.50.1820">
    <property type="entry name" value="alpha/beta hydrolase"/>
    <property type="match status" value="1"/>
</dbReference>
<dbReference type="InterPro" id="IPR050593">
    <property type="entry name" value="LovG"/>
</dbReference>
<dbReference type="GO" id="GO:0005634">
    <property type="term" value="C:nucleus"/>
    <property type="evidence" value="ECO:0007669"/>
    <property type="project" value="TreeGrafter"/>
</dbReference>
<dbReference type="PANTHER" id="PTHR48070:SF6">
    <property type="entry name" value="ESTERASE OVCA2"/>
    <property type="match status" value="1"/>
</dbReference>
<evidence type="ECO:0000256" key="1">
    <source>
        <dbReference type="ARBA" id="ARBA00022801"/>
    </source>
</evidence>
<dbReference type="Proteomes" id="UP001162031">
    <property type="component" value="Unassembled WGS sequence"/>
</dbReference>
<dbReference type="InterPro" id="IPR005645">
    <property type="entry name" value="FSH-like_dom"/>
</dbReference>
<protein>
    <recommendedName>
        <fullName evidence="2">Serine hydrolase domain-containing protein</fullName>
    </recommendedName>
</protein>
<keyword evidence="4" id="KW-1185">Reference proteome</keyword>
<evidence type="ECO:0000259" key="2">
    <source>
        <dbReference type="Pfam" id="PF03959"/>
    </source>
</evidence>
<feature type="domain" description="Serine hydrolase" evidence="2">
    <location>
        <begin position="2"/>
        <end position="206"/>
    </location>
</feature>
<proteinExistence type="predicted"/>
<name>A0AAV0UDG3_HYABA</name>
<gene>
    <name evidence="3" type="ORF">HBR001_LOCUS6294</name>
</gene>
<accession>A0AAV0UDG3</accession>
<comment type="caution">
    <text evidence="3">The sequence shown here is derived from an EMBL/GenBank/DDBJ whole genome shotgun (WGS) entry which is preliminary data.</text>
</comment>
<dbReference type="GO" id="GO:0016787">
    <property type="term" value="F:hydrolase activity"/>
    <property type="evidence" value="ECO:0007669"/>
    <property type="project" value="UniProtKB-KW"/>
</dbReference>
<sequence length="224" mass="24909">MSKLRVLCLHGYRQDGLKLRGRIAALRRAFKTSVEFVCLDAPFAVPYEPTSLDHANSDSSKAGEKVKQLTWFDFSRDDDDRGHERLERVDESIAYVANYVKEEGPFDGIFGFSQGGTLASLILQRQMSTSATPFAFRFAFFVSAGACSDPTYASNVQVDLPSLHVIGESDAVVNNERSLALKGLFTHAKLLLHPGGHYIPTNKGPKDAFRAFFNDLRDARETKQ</sequence>
<evidence type="ECO:0000313" key="4">
    <source>
        <dbReference type="Proteomes" id="UP001162031"/>
    </source>
</evidence>
<dbReference type="Pfam" id="PF03959">
    <property type="entry name" value="FSH1"/>
    <property type="match status" value="1"/>
</dbReference>
<dbReference type="PANTHER" id="PTHR48070">
    <property type="entry name" value="ESTERASE OVCA2"/>
    <property type="match status" value="1"/>
</dbReference>
<dbReference type="SUPFAM" id="SSF53474">
    <property type="entry name" value="alpha/beta-Hydrolases"/>
    <property type="match status" value="1"/>
</dbReference>
<dbReference type="AlphaFoldDB" id="A0AAV0UDG3"/>
<reference evidence="3" key="1">
    <citation type="submission" date="2022-12" db="EMBL/GenBank/DDBJ databases">
        <authorList>
            <person name="Webb A."/>
        </authorList>
    </citation>
    <scope>NUCLEOTIDE SEQUENCE</scope>
    <source>
        <strain evidence="3">Hp1</strain>
    </source>
</reference>
<dbReference type="GO" id="GO:0005737">
    <property type="term" value="C:cytoplasm"/>
    <property type="evidence" value="ECO:0007669"/>
    <property type="project" value="TreeGrafter"/>
</dbReference>